<protein>
    <submittedName>
        <fullName evidence="6">SOSS complex subunit B1</fullName>
    </submittedName>
</protein>
<dbReference type="GO" id="GO:0044818">
    <property type="term" value="P:mitotic G2/M transition checkpoint"/>
    <property type="evidence" value="ECO:0007669"/>
    <property type="project" value="TreeGrafter"/>
</dbReference>
<evidence type="ECO:0000256" key="2">
    <source>
        <dbReference type="SAM" id="MobiDB-lite"/>
    </source>
</evidence>
<dbReference type="PANTHER" id="PTHR13356">
    <property type="entry name" value="OB FOLD NUCLEIC ACID BINDING PROTEIN-RELATED"/>
    <property type="match status" value="1"/>
</dbReference>
<dbReference type="GO" id="GO:0003677">
    <property type="term" value="F:DNA binding"/>
    <property type="evidence" value="ECO:0007669"/>
    <property type="project" value="UniProtKB-KW"/>
</dbReference>
<proteinExistence type="predicted"/>
<keyword evidence="3" id="KW-0812">Transmembrane</keyword>
<dbReference type="Proteomes" id="UP000050640">
    <property type="component" value="Unplaced"/>
</dbReference>
<accession>A0A0R3RHB2</accession>
<dbReference type="GO" id="GO:0005694">
    <property type="term" value="C:chromosome"/>
    <property type="evidence" value="ECO:0007669"/>
    <property type="project" value="UniProtKB-ARBA"/>
</dbReference>
<keyword evidence="3" id="KW-1133">Transmembrane helix</keyword>
<feature type="transmembrane region" description="Helical" evidence="3">
    <location>
        <begin position="40"/>
        <end position="66"/>
    </location>
</feature>
<evidence type="ECO:0000256" key="1">
    <source>
        <dbReference type="ARBA" id="ARBA00023125"/>
    </source>
</evidence>
<keyword evidence="3" id="KW-0472">Membrane</keyword>
<dbReference type="CDD" id="cd04491">
    <property type="entry name" value="SoSSB_OBF"/>
    <property type="match status" value="1"/>
</dbReference>
<feature type="region of interest" description="Disordered" evidence="2">
    <location>
        <begin position="200"/>
        <end position="259"/>
    </location>
</feature>
<dbReference type="WBParaSite" id="EEL_0000082601-mRNA-1">
    <property type="protein sequence ID" value="EEL_0000082601-mRNA-1"/>
    <property type="gene ID" value="EEL_0000082601"/>
</dbReference>
<dbReference type="InterPro" id="IPR048970">
    <property type="entry name" value="OB_Ssb-like"/>
</dbReference>
<dbReference type="STRING" id="1147741.A0A0R3RHB2"/>
<dbReference type="InterPro" id="IPR012340">
    <property type="entry name" value="NA-bd_OB-fold"/>
</dbReference>
<evidence type="ECO:0000313" key="6">
    <source>
        <dbReference type="WBParaSite" id="EEL_0000082601-mRNA-1"/>
    </source>
</evidence>
<dbReference type="PANTHER" id="PTHR13356:SF0">
    <property type="entry name" value="SOSS COMPLEX SUBUNIT B HOMOLOG"/>
    <property type="match status" value="1"/>
</dbReference>
<dbReference type="Gene3D" id="2.40.50.140">
    <property type="entry name" value="Nucleic acid-binding proteins"/>
    <property type="match status" value="1"/>
</dbReference>
<keyword evidence="5" id="KW-1185">Reference proteome</keyword>
<evidence type="ECO:0000259" key="4">
    <source>
        <dbReference type="Pfam" id="PF21473"/>
    </source>
</evidence>
<feature type="region of interest" description="Disordered" evidence="2">
    <location>
        <begin position="1"/>
        <end position="21"/>
    </location>
</feature>
<evidence type="ECO:0000313" key="5">
    <source>
        <dbReference type="Proteomes" id="UP000050640"/>
    </source>
</evidence>
<dbReference type="GO" id="GO:0000724">
    <property type="term" value="P:double-strand break repair via homologous recombination"/>
    <property type="evidence" value="ECO:0007669"/>
    <property type="project" value="TreeGrafter"/>
</dbReference>
<sequence length="259" mass="28932">MIPSTREEPETPVASVEATTNARPEKSVRELVLKLMRSEIYIMFHLIWTVIVGTVRKYFVCFCIFLSTSLLSQKLVVMSSDIVRPNSISQLLPNMKNVNLTFIVLDIGQSRRTPQGHDVRTIRVADPTGSVLMGVWNDVGDNISTGDIWRLRNGFTTIFKGSLSLSYGKMGELLKTGEFFMVYSEVPNMSEYNAEYAAKFPSNRKGSPDDETASNGQGGNSNVQRPHSTAVIHRPIKRAAPSQGQFRRDNITNKNARNS</sequence>
<dbReference type="GO" id="GO:0070876">
    <property type="term" value="C:SOSS complex"/>
    <property type="evidence" value="ECO:0007669"/>
    <property type="project" value="TreeGrafter"/>
</dbReference>
<dbReference type="InterPro" id="IPR051231">
    <property type="entry name" value="SOSS-B"/>
</dbReference>
<evidence type="ECO:0000256" key="3">
    <source>
        <dbReference type="SAM" id="Phobius"/>
    </source>
</evidence>
<reference evidence="6" key="1">
    <citation type="submission" date="2017-02" db="UniProtKB">
        <authorList>
            <consortium name="WormBaseParasite"/>
        </authorList>
    </citation>
    <scope>IDENTIFICATION</scope>
</reference>
<dbReference type="Pfam" id="PF21473">
    <property type="entry name" value="OB_Ssb-like"/>
    <property type="match status" value="1"/>
</dbReference>
<dbReference type="FunFam" id="2.40.50.140:FF:000072">
    <property type="entry name" value="SOSS complex subunit B2"/>
    <property type="match status" value="1"/>
</dbReference>
<keyword evidence="1" id="KW-0238">DNA-binding</keyword>
<dbReference type="GO" id="GO:0010212">
    <property type="term" value="P:response to ionizing radiation"/>
    <property type="evidence" value="ECO:0007669"/>
    <property type="project" value="TreeGrafter"/>
</dbReference>
<feature type="domain" description="Single-stranded DNA binding protein Ssb-like OB fold" evidence="4">
    <location>
        <begin position="114"/>
        <end position="173"/>
    </location>
</feature>
<organism evidence="5 6">
    <name type="scientific">Elaeophora elaphi</name>
    <dbReference type="NCBI Taxonomy" id="1147741"/>
    <lineage>
        <taxon>Eukaryota</taxon>
        <taxon>Metazoa</taxon>
        <taxon>Ecdysozoa</taxon>
        <taxon>Nematoda</taxon>
        <taxon>Chromadorea</taxon>
        <taxon>Rhabditida</taxon>
        <taxon>Spirurina</taxon>
        <taxon>Spiruromorpha</taxon>
        <taxon>Filarioidea</taxon>
        <taxon>Onchocercidae</taxon>
        <taxon>Elaeophora</taxon>
    </lineage>
</organism>
<dbReference type="SUPFAM" id="SSF50249">
    <property type="entry name" value="Nucleic acid-binding proteins"/>
    <property type="match status" value="1"/>
</dbReference>
<dbReference type="AlphaFoldDB" id="A0A0R3RHB2"/>
<name>A0A0R3RHB2_9BILA</name>